<organism evidence="3 4">
    <name type="scientific">Heterorhabditis bacteriophora</name>
    <name type="common">Entomopathogenic nematode worm</name>
    <dbReference type="NCBI Taxonomy" id="37862"/>
    <lineage>
        <taxon>Eukaryota</taxon>
        <taxon>Metazoa</taxon>
        <taxon>Ecdysozoa</taxon>
        <taxon>Nematoda</taxon>
        <taxon>Chromadorea</taxon>
        <taxon>Rhabditida</taxon>
        <taxon>Rhabditina</taxon>
        <taxon>Rhabditomorpha</taxon>
        <taxon>Strongyloidea</taxon>
        <taxon>Heterorhabditidae</taxon>
        <taxon>Heterorhabditis</taxon>
    </lineage>
</organism>
<dbReference type="InterPro" id="IPR058033">
    <property type="entry name" value="ARM_TBCD_2nd"/>
</dbReference>
<reference evidence="4" key="1">
    <citation type="submission" date="2016-11" db="UniProtKB">
        <authorList>
            <consortium name="WormBaseParasite"/>
        </authorList>
    </citation>
    <scope>IDENTIFICATION</scope>
</reference>
<dbReference type="GO" id="GO:0007023">
    <property type="term" value="P:post-chaperonin tubulin folding pathway"/>
    <property type="evidence" value="ECO:0007669"/>
    <property type="project" value="InterPro"/>
</dbReference>
<dbReference type="GO" id="GO:0007021">
    <property type="term" value="P:tubulin complex assembly"/>
    <property type="evidence" value="ECO:0007669"/>
    <property type="project" value="InterPro"/>
</dbReference>
<dbReference type="GO" id="GO:0048487">
    <property type="term" value="F:beta-tubulin binding"/>
    <property type="evidence" value="ECO:0007669"/>
    <property type="project" value="InterPro"/>
</dbReference>
<dbReference type="GO" id="GO:0000226">
    <property type="term" value="P:microtubule cytoskeleton organization"/>
    <property type="evidence" value="ECO:0007669"/>
    <property type="project" value="TreeGrafter"/>
</dbReference>
<dbReference type="Gene3D" id="1.25.10.10">
    <property type="entry name" value="Leucine-rich Repeat Variant"/>
    <property type="match status" value="2"/>
</dbReference>
<feature type="transmembrane region" description="Helical" evidence="1">
    <location>
        <begin position="153"/>
        <end position="173"/>
    </location>
</feature>
<keyword evidence="1" id="KW-1133">Transmembrane helix</keyword>
<proteinExistence type="predicted"/>
<evidence type="ECO:0000313" key="3">
    <source>
        <dbReference type="Proteomes" id="UP000095283"/>
    </source>
</evidence>
<keyword evidence="3" id="KW-1185">Reference proteome</keyword>
<name>A0A1I7XPP2_HETBA</name>
<dbReference type="SUPFAM" id="SSF48371">
    <property type="entry name" value="ARM repeat"/>
    <property type="match status" value="1"/>
</dbReference>
<dbReference type="InterPro" id="IPR011989">
    <property type="entry name" value="ARM-like"/>
</dbReference>
<dbReference type="AlphaFoldDB" id="A0A1I7XPP2"/>
<dbReference type="GO" id="GO:0070830">
    <property type="term" value="P:bicellular tight junction assembly"/>
    <property type="evidence" value="ECO:0007669"/>
    <property type="project" value="TreeGrafter"/>
</dbReference>
<dbReference type="PANTHER" id="PTHR12658">
    <property type="entry name" value="BETA-TUBULIN COFACTOR D"/>
    <property type="match status" value="1"/>
</dbReference>
<keyword evidence="1" id="KW-0812">Transmembrane</keyword>
<dbReference type="WBParaSite" id="Hba_19450">
    <property type="protein sequence ID" value="Hba_19450"/>
    <property type="gene ID" value="Hba_19450"/>
</dbReference>
<sequence length="528" mass="59391">MDGNGHSNGEVYNDEGEYSIHELVEWSLDCILHALSDDETTVRWSAAKGAGRITARLPRDLANQVVNSILSDNFHRLAGHCSWHGGCLALAELSRRGFLLPENLPKAFPIIREALFYEEPMGRHALGSNVRDAACYVLWAFARAYEPNELKEYINSVATSLVIIFFYIFIFNLKNYFSFSADYFAVGNRLHCYTKVCVDVVKYAKYADAMVDHLIEKKTTHWDEVIRIQASLALGRIATIHTEYVSSKLKLLLDGCRSNNPVHRHGNLLALSQCLRGILSSGYKCDEYIICSVVGLPGELRAESQRLKVAGGELTRKALSSFMGTLAEIPISLNDEEVLIILLFFMYLLVSKFIIKSNMMVIDTNIVLEVNTWLERLNSFACDDTEAVRKGAISAAAIFIPAYLSSQTIEKFNHVMDHYIKGITSPMKENERIGVCGLVSCFPAKIMNERIFRALCNVVLRKCENDMKWAMGRRAAVQALGSVLKVCLSNEWAELCFEALFKGLEDYTTNSRGDIGRQASYNDYHFCL</sequence>
<evidence type="ECO:0000256" key="1">
    <source>
        <dbReference type="SAM" id="Phobius"/>
    </source>
</evidence>
<evidence type="ECO:0000259" key="2">
    <source>
        <dbReference type="Pfam" id="PF25767"/>
    </source>
</evidence>
<dbReference type="GO" id="GO:0034333">
    <property type="term" value="P:adherens junction assembly"/>
    <property type="evidence" value="ECO:0007669"/>
    <property type="project" value="TreeGrafter"/>
</dbReference>
<dbReference type="Pfam" id="PF25767">
    <property type="entry name" value="ARM_TBCD_2nd"/>
    <property type="match status" value="1"/>
</dbReference>
<dbReference type="InterPro" id="IPR033162">
    <property type="entry name" value="TBCD"/>
</dbReference>
<dbReference type="Proteomes" id="UP000095283">
    <property type="component" value="Unplaced"/>
</dbReference>
<dbReference type="GO" id="GO:0016328">
    <property type="term" value="C:lateral plasma membrane"/>
    <property type="evidence" value="ECO:0007669"/>
    <property type="project" value="TreeGrafter"/>
</dbReference>
<dbReference type="InterPro" id="IPR016024">
    <property type="entry name" value="ARM-type_fold"/>
</dbReference>
<protein>
    <submittedName>
        <fullName evidence="4">Tubulin-specific chaperone D</fullName>
    </submittedName>
</protein>
<keyword evidence="1" id="KW-0472">Membrane</keyword>
<evidence type="ECO:0000313" key="4">
    <source>
        <dbReference type="WBParaSite" id="Hba_19450"/>
    </source>
</evidence>
<accession>A0A1I7XPP2</accession>
<dbReference type="PANTHER" id="PTHR12658:SF0">
    <property type="entry name" value="TUBULIN-SPECIFIC CHAPERONE D"/>
    <property type="match status" value="1"/>
</dbReference>
<feature type="domain" description="Tubulin-folding cofactor D ARM repeats" evidence="2">
    <location>
        <begin position="10"/>
        <end position="167"/>
    </location>
</feature>
<dbReference type="GO" id="GO:0005096">
    <property type="term" value="F:GTPase activator activity"/>
    <property type="evidence" value="ECO:0007669"/>
    <property type="project" value="InterPro"/>
</dbReference>